<dbReference type="PANTHER" id="PTHR48225:SF7">
    <property type="entry name" value="MEIOSIS-SPECIFIC PROTEIN HOP1"/>
    <property type="match status" value="1"/>
</dbReference>
<evidence type="ECO:0000256" key="2">
    <source>
        <dbReference type="ARBA" id="ARBA00004286"/>
    </source>
</evidence>
<dbReference type="Pfam" id="PF02301">
    <property type="entry name" value="HORMA"/>
    <property type="match status" value="1"/>
</dbReference>
<evidence type="ECO:0000256" key="4">
    <source>
        <dbReference type="ARBA" id="ARBA00023242"/>
    </source>
</evidence>
<gene>
    <name evidence="8" type="ORF">PCOS0759_LOCUS5</name>
</gene>
<keyword evidence="3" id="KW-0158">Chromosome</keyword>
<proteinExistence type="predicted"/>
<dbReference type="InterPro" id="IPR036570">
    <property type="entry name" value="HORMA_dom_sf"/>
</dbReference>
<evidence type="ECO:0000256" key="3">
    <source>
        <dbReference type="ARBA" id="ARBA00022454"/>
    </source>
</evidence>
<feature type="region of interest" description="Disordered" evidence="6">
    <location>
        <begin position="311"/>
        <end position="339"/>
    </location>
</feature>
<sequence>MPSTSVQQTHHPSLFTQSQSTKIISNFIKTFLSEILFLRGVLEENSFRAVNMSGLNLHVLSAPDEGRGIQETSASAGDKPSRITPVSTAPEVVDETDGTIPKAKDNELYERVKAYMAGIDDAIEKKYLRLIIIAFHDPTKSSSHNFDSISESYEIHLKYLDNNNLSVSWRAQQGQNADKSKDNAASSARELSTDEIKASLQGIFRNLTSFMTILLPLPKDAFLTIKLAYTPDTPMDYEPLGFEACEPKGGDHYKSMPVNDLGIADSKYHASSVVFRCERHLIEGGQVDEGKGPVTESAADLMELDVHTENLSTLSSDEAGRPPSAPAPRVHKPPTVKKSGGLDELLQAVPTCTDPYIAQTLSNISDNYLRYVLYTLSGEYVTVPKFSEAFGLDRKLGTKVVKRLISDGLLHTDSRNKRAGRKTYPNPELKKRIEKHFDNLRKNGVQLHTPTPPPYERKHRKRGRSSPSRGYSPSRKKVRRSSKSKISGDDEDDDSAYDFDASNADEFTFIPDQANQKKSGKIPSLVPPVEPRRLRLQSENGK</sequence>
<dbReference type="InterPro" id="IPR051294">
    <property type="entry name" value="HORMA_MeioticProgression"/>
</dbReference>
<feature type="region of interest" description="Disordered" evidence="6">
    <location>
        <begin position="441"/>
        <end position="542"/>
    </location>
</feature>
<name>A0A7S1KMJ1_9EUKA</name>
<evidence type="ECO:0000256" key="6">
    <source>
        <dbReference type="SAM" id="MobiDB-lite"/>
    </source>
</evidence>
<evidence type="ECO:0000313" key="8">
    <source>
        <dbReference type="EMBL" id="CAD9076774.1"/>
    </source>
</evidence>
<feature type="compositionally biased region" description="Basic residues" evidence="6">
    <location>
        <begin position="474"/>
        <end position="483"/>
    </location>
</feature>
<feature type="domain" description="HORMA" evidence="7">
    <location>
        <begin position="18"/>
        <end position="275"/>
    </location>
</feature>
<dbReference type="PROSITE" id="PS50815">
    <property type="entry name" value="HORMA"/>
    <property type="match status" value="1"/>
</dbReference>
<evidence type="ECO:0000256" key="1">
    <source>
        <dbReference type="ARBA" id="ARBA00004123"/>
    </source>
</evidence>
<dbReference type="EMBL" id="HBGD01000005">
    <property type="protein sequence ID" value="CAD9076774.1"/>
    <property type="molecule type" value="Transcribed_RNA"/>
</dbReference>
<protein>
    <recommendedName>
        <fullName evidence="7">HORMA domain-containing protein</fullName>
    </recommendedName>
</protein>
<evidence type="ECO:0000259" key="7">
    <source>
        <dbReference type="PROSITE" id="PS50815"/>
    </source>
</evidence>
<feature type="region of interest" description="Disordered" evidence="6">
    <location>
        <begin position="68"/>
        <end position="99"/>
    </location>
</feature>
<dbReference type="InterPro" id="IPR003511">
    <property type="entry name" value="HORMA_dom"/>
</dbReference>
<dbReference type="GO" id="GO:0005634">
    <property type="term" value="C:nucleus"/>
    <property type="evidence" value="ECO:0007669"/>
    <property type="project" value="UniProtKB-SubCell"/>
</dbReference>
<dbReference type="AlphaFoldDB" id="A0A7S1KMJ1"/>
<comment type="subcellular location">
    <subcellularLocation>
        <location evidence="2">Chromosome</location>
    </subcellularLocation>
    <subcellularLocation>
        <location evidence="1">Nucleus</location>
    </subcellularLocation>
</comment>
<keyword evidence="4" id="KW-0539">Nucleus</keyword>
<dbReference type="SUPFAM" id="SSF56019">
    <property type="entry name" value="The spindle assembly checkpoint protein mad2"/>
    <property type="match status" value="2"/>
</dbReference>
<dbReference type="GO" id="GO:0051321">
    <property type="term" value="P:meiotic cell cycle"/>
    <property type="evidence" value="ECO:0007669"/>
    <property type="project" value="UniProtKB-KW"/>
</dbReference>
<keyword evidence="5" id="KW-0469">Meiosis</keyword>
<dbReference type="GO" id="GO:0005694">
    <property type="term" value="C:chromosome"/>
    <property type="evidence" value="ECO:0007669"/>
    <property type="project" value="UniProtKB-SubCell"/>
</dbReference>
<organism evidence="8">
    <name type="scientific">Percolomonas cosmopolitus</name>
    <dbReference type="NCBI Taxonomy" id="63605"/>
    <lineage>
        <taxon>Eukaryota</taxon>
        <taxon>Discoba</taxon>
        <taxon>Heterolobosea</taxon>
        <taxon>Tetramitia</taxon>
        <taxon>Eutetramitia</taxon>
        <taxon>Percolomonadidae</taxon>
        <taxon>Percolomonas</taxon>
    </lineage>
</organism>
<accession>A0A7S1KMJ1</accession>
<evidence type="ECO:0000256" key="5">
    <source>
        <dbReference type="ARBA" id="ARBA00023254"/>
    </source>
</evidence>
<dbReference type="Gene3D" id="3.30.900.10">
    <property type="entry name" value="HORMA domain"/>
    <property type="match status" value="2"/>
</dbReference>
<dbReference type="PANTHER" id="PTHR48225">
    <property type="entry name" value="HORMA DOMAIN-CONTAINING PROTEIN 1"/>
    <property type="match status" value="1"/>
</dbReference>
<reference evidence="8" key="1">
    <citation type="submission" date="2021-01" db="EMBL/GenBank/DDBJ databases">
        <authorList>
            <person name="Corre E."/>
            <person name="Pelletier E."/>
            <person name="Niang G."/>
            <person name="Scheremetjew M."/>
            <person name="Finn R."/>
            <person name="Kale V."/>
            <person name="Holt S."/>
            <person name="Cochrane G."/>
            <person name="Meng A."/>
            <person name="Brown T."/>
            <person name="Cohen L."/>
        </authorList>
    </citation>
    <scope>NUCLEOTIDE SEQUENCE</scope>
    <source>
        <strain evidence="8">WS</strain>
    </source>
</reference>